<keyword evidence="4" id="KW-0732">Signal</keyword>
<evidence type="ECO:0000313" key="5">
    <source>
        <dbReference type="EMBL" id="CAF1261343.1"/>
    </source>
</evidence>
<dbReference type="Proteomes" id="UP000663855">
    <property type="component" value="Unassembled WGS sequence"/>
</dbReference>
<keyword evidence="2" id="KW-0677">Repeat</keyword>
<dbReference type="AlphaFoldDB" id="A0A815AUB1"/>
<dbReference type="Gene3D" id="3.80.10.10">
    <property type="entry name" value="Ribonuclease Inhibitor"/>
    <property type="match status" value="3"/>
</dbReference>
<dbReference type="PANTHER" id="PTHR24366">
    <property type="entry name" value="IG(IMMUNOGLOBULIN) AND LRR(LEUCINE RICH REPEAT) DOMAINS"/>
    <property type="match status" value="1"/>
</dbReference>
<name>A0A815AUB1_9BILA</name>
<evidence type="ECO:0000256" key="1">
    <source>
        <dbReference type="ARBA" id="ARBA00022614"/>
    </source>
</evidence>
<evidence type="ECO:0000313" key="6">
    <source>
        <dbReference type="EMBL" id="CAF1504094.1"/>
    </source>
</evidence>
<organism evidence="5 7">
    <name type="scientific">Rotaria magnacalcarata</name>
    <dbReference type="NCBI Taxonomy" id="392030"/>
    <lineage>
        <taxon>Eukaryota</taxon>
        <taxon>Metazoa</taxon>
        <taxon>Spiralia</taxon>
        <taxon>Gnathifera</taxon>
        <taxon>Rotifera</taxon>
        <taxon>Eurotatoria</taxon>
        <taxon>Bdelloidea</taxon>
        <taxon>Philodinida</taxon>
        <taxon>Philodinidae</taxon>
        <taxon>Rotaria</taxon>
    </lineage>
</organism>
<dbReference type="InterPro" id="IPR003591">
    <property type="entry name" value="Leu-rich_rpt_typical-subtyp"/>
</dbReference>
<dbReference type="Proteomes" id="UP000663834">
    <property type="component" value="Unassembled WGS sequence"/>
</dbReference>
<evidence type="ECO:0000256" key="2">
    <source>
        <dbReference type="ARBA" id="ARBA00022737"/>
    </source>
</evidence>
<dbReference type="InterPro" id="IPR001611">
    <property type="entry name" value="Leu-rich_rpt"/>
</dbReference>
<keyword evidence="1" id="KW-0433">Leucine-rich repeat</keyword>
<dbReference type="PANTHER" id="PTHR24366:SF96">
    <property type="entry name" value="LEUCINE RICH REPEAT CONTAINING 53"/>
    <property type="match status" value="1"/>
</dbReference>
<dbReference type="EMBL" id="CAJNOW010007133">
    <property type="protein sequence ID" value="CAF1504094.1"/>
    <property type="molecule type" value="Genomic_DNA"/>
</dbReference>
<evidence type="ECO:0000256" key="4">
    <source>
        <dbReference type="SAM" id="SignalP"/>
    </source>
</evidence>
<reference evidence="5" key="1">
    <citation type="submission" date="2021-02" db="EMBL/GenBank/DDBJ databases">
        <authorList>
            <person name="Nowell W R."/>
        </authorList>
    </citation>
    <scope>NUCLEOTIDE SEQUENCE</scope>
</reference>
<dbReference type="OrthoDB" id="676979at2759"/>
<keyword evidence="3" id="KW-0472">Membrane</keyword>
<accession>A0A815AUB1</accession>
<evidence type="ECO:0000313" key="7">
    <source>
        <dbReference type="Proteomes" id="UP000663855"/>
    </source>
</evidence>
<feature type="transmembrane region" description="Helical" evidence="3">
    <location>
        <begin position="642"/>
        <end position="664"/>
    </location>
</feature>
<keyword evidence="3" id="KW-1133">Transmembrane helix</keyword>
<feature type="chain" id="PRO_5036411288" evidence="4">
    <location>
        <begin position="20"/>
        <end position="699"/>
    </location>
</feature>
<proteinExistence type="predicted"/>
<dbReference type="SUPFAM" id="SSF52058">
    <property type="entry name" value="L domain-like"/>
    <property type="match status" value="2"/>
</dbReference>
<dbReference type="InterPro" id="IPR032675">
    <property type="entry name" value="LRR_dom_sf"/>
</dbReference>
<dbReference type="PROSITE" id="PS51450">
    <property type="entry name" value="LRR"/>
    <property type="match status" value="1"/>
</dbReference>
<dbReference type="EMBL" id="CAJNOV010006829">
    <property type="protein sequence ID" value="CAF1261343.1"/>
    <property type="molecule type" value="Genomic_DNA"/>
</dbReference>
<keyword evidence="3" id="KW-0812">Transmembrane</keyword>
<sequence length="699" mass="82033">MKEQFFISILLIFIEKTKCSFWNEIPPRCIYDRTTLFSCWNTTLTHPMPLFNDLSYTLKSHNVQIRDSYFYLSLNDLFYNVGSNIETLSLLNNTFSSSLFNQTEKIYFRLLRSLRIHDKKSLQWYQLSASYFPQLIDLDLSYNGFTDEKILLFNQQNFPTLKYLNLSHNQLQSIDNLTGNCLNRIETLILSFNPLTTVMNKIFEFQSLRFLDLSSTVIKQLFSITLLPRLETFLCRQCQQIPMNEYENFLTNCSLFHNHLILDLTETNINSLSLFNPYMKCMRNLIFNNQHLINSVSTKDLLFSVNLENIQIRNIDKIDSIQFNVYDRLKSIDFNDNMNLQYVSLHLMSDYTYLQFLTISNTAVKSFSIDFNQTTKDILHVDVIDMSHSRLETLDFLKYLTFYTLDVSYNRLKIIDVNQIHFPHGMYELLSMNLLNLSSNSMEFIRINWENESPHTIDLSENNLKSAKLQGQSTYSLLLNQNRNLSIKPTTFIIDLPLLRYLNLNSIQFDSFENLIYLHNISNMHTLLLNNNQLKKQHRTLNWSIFYPWHNTLTHLSLQNISLENIDSGVSLSEYCHLLTIDFFSNTHLKCDCSLKPFINWLKTPPLPLADFYEPLNKVLGIECPVRLFDLKCDVRKAKLRIFAAAPIIGILILIVIMIFKLLYSYLKVKPSKPYQHMATDNDSIALTEQSVIQKSDEE</sequence>
<evidence type="ECO:0000256" key="3">
    <source>
        <dbReference type="SAM" id="Phobius"/>
    </source>
</evidence>
<gene>
    <name evidence="5" type="ORF">CJN711_LOCUS15001</name>
    <name evidence="6" type="ORF">KQP761_LOCUS14775</name>
</gene>
<dbReference type="SMART" id="SM00369">
    <property type="entry name" value="LRR_TYP"/>
    <property type="match status" value="2"/>
</dbReference>
<comment type="caution">
    <text evidence="5">The sequence shown here is derived from an EMBL/GenBank/DDBJ whole genome shotgun (WGS) entry which is preliminary data.</text>
</comment>
<protein>
    <submittedName>
        <fullName evidence="5">Uncharacterized protein</fullName>
    </submittedName>
</protein>
<feature type="signal peptide" evidence="4">
    <location>
        <begin position="1"/>
        <end position="19"/>
    </location>
</feature>